<accession>A0ABT2EI08</accession>
<protein>
    <submittedName>
        <fullName evidence="5">HAD-IA family hydrolase</fullName>
    </submittedName>
</protein>
<dbReference type="PRINTS" id="PR00413">
    <property type="entry name" value="HADHALOGNASE"/>
</dbReference>
<comment type="cofactor">
    <cofactor evidence="1">
        <name>Mg(2+)</name>
        <dbReference type="ChEBI" id="CHEBI:18420"/>
    </cofactor>
</comment>
<dbReference type="NCBIfam" id="TIGR01509">
    <property type="entry name" value="HAD-SF-IA-v3"/>
    <property type="match status" value="1"/>
</dbReference>
<comment type="caution">
    <text evidence="5">The sequence shown here is derived from an EMBL/GenBank/DDBJ whole genome shotgun (WGS) entry which is preliminary data.</text>
</comment>
<reference evidence="5" key="1">
    <citation type="submission" date="2021-11" db="EMBL/GenBank/DDBJ databases">
        <title>Halomonas sp., isolated from a coastal aquaculture zone in Dongshan Bay.</title>
        <authorList>
            <person name="Lin W."/>
        </authorList>
    </citation>
    <scope>NUCLEOTIDE SEQUENCE</scope>
    <source>
        <strain evidence="5">Yzlin-01</strain>
    </source>
</reference>
<dbReference type="EMBL" id="JAJISC010000012">
    <property type="protein sequence ID" value="MCS2611248.1"/>
    <property type="molecule type" value="Genomic_DNA"/>
</dbReference>
<keyword evidence="6" id="KW-1185">Reference proteome</keyword>
<dbReference type="Pfam" id="PF00702">
    <property type="entry name" value="Hydrolase"/>
    <property type="match status" value="1"/>
</dbReference>
<sequence length="238" mass="25631">MPLPLLLFDCDGTLVDSEPLLAEEMAVGLNAIGLPFAPGDYLGEFRGARFRHIVASLQARHGQVAPERIAAMEAAMRANLAKRMATELTTIDGAVEALQALSAHPNAIVSNGPESKIRSALAATRLSDYFAHRLFSAYTANCWKPEPCLHLHAASIMGFAASDCIAIDDALVGVRAALAAGMTVVHLNRFPEVEPTPEGAIMIESMHALPGVVERLTQERWTAPAFYQRPVQHAVSLR</sequence>
<dbReference type="InterPro" id="IPR051600">
    <property type="entry name" value="Beta-PGM-like"/>
</dbReference>
<dbReference type="SUPFAM" id="SSF56784">
    <property type="entry name" value="HAD-like"/>
    <property type="match status" value="1"/>
</dbReference>
<evidence type="ECO:0000313" key="5">
    <source>
        <dbReference type="EMBL" id="MCS2611248.1"/>
    </source>
</evidence>
<evidence type="ECO:0000256" key="3">
    <source>
        <dbReference type="ARBA" id="ARBA00022723"/>
    </source>
</evidence>
<proteinExistence type="inferred from homology"/>
<dbReference type="InterPro" id="IPR023198">
    <property type="entry name" value="PGP-like_dom2"/>
</dbReference>
<evidence type="ECO:0000256" key="4">
    <source>
        <dbReference type="ARBA" id="ARBA00022842"/>
    </source>
</evidence>
<dbReference type="PANTHER" id="PTHR46193">
    <property type="entry name" value="6-PHOSPHOGLUCONATE PHOSPHATASE"/>
    <property type="match status" value="1"/>
</dbReference>
<dbReference type="GO" id="GO:0016787">
    <property type="term" value="F:hydrolase activity"/>
    <property type="evidence" value="ECO:0007669"/>
    <property type="project" value="UniProtKB-KW"/>
</dbReference>
<dbReference type="Gene3D" id="3.40.50.1000">
    <property type="entry name" value="HAD superfamily/HAD-like"/>
    <property type="match status" value="1"/>
</dbReference>
<dbReference type="InterPro" id="IPR006439">
    <property type="entry name" value="HAD-SF_hydro_IA"/>
</dbReference>
<evidence type="ECO:0000256" key="1">
    <source>
        <dbReference type="ARBA" id="ARBA00001946"/>
    </source>
</evidence>
<dbReference type="InterPro" id="IPR036412">
    <property type="entry name" value="HAD-like_sf"/>
</dbReference>
<keyword evidence="3" id="KW-0479">Metal-binding</keyword>
<keyword evidence="4" id="KW-0460">Magnesium</keyword>
<evidence type="ECO:0000313" key="6">
    <source>
        <dbReference type="Proteomes" id="UP001165542"/>
    </source>
</evidence>
<organism evidence="5 6">
    <name type="scientific">Halomonas dongshanensis</name>
    <dbReference type="NCBI Taxonomy" id="2890835"/>
    <lineage>
        <taxon>Bacteria</taxon>
        <taxon>Pseudomonadati</taxon>
        <taxon>Pseudomonadota</taxon>
        <taxon>Gammaproteobacteria</taxon>
        <taxon>Oceanospirillales</taxon>
        <taxon>Halomonadaceae</taxon>
        <taxon>Halomonas</taxon>
    </lineage>
</organism>
<keyword evidence="5" id="KW-0378">Hydrolase</keyword>
<evidence type="ECO:0000256" key="2">
    <source>
        <dbReference type="ARBA" id="ARBA00006171"/>
    </source>
</evidence>
<dbReference type="Gene3D" id="1.10.150.240">
    <property type="entry name" value="Putative phosphatase, domain 2"/>
    <property type="match status" value="1"/>
</dbReference>
<dbReference type="PANTHER" id="PTHR46193:SF10">
    <property type="entry name" value="6-PHOSPHOGLUCONATE PHOSPHATASE"/>
    <property type="match status" value="1"/>
</dbReference>
<dbReference type="SFLD" id="SFLDS00003">
    <property type="entry name" value="Haloacid_Dehalogenase"/>
    <property type="match status" value="1"/>
</dbReference>
<gene>
    <name evidence="5" type="ORF">LLY24_18195</name>
</gene>
<dbReference type="InterPro" id="IPR023214">
    <property type="entry name" value="HAD_sf"/>
</dbReference>
<dbReference type="SFLD" id="SFLDG01129">
    <property type="entry name" value="C1.5:_HAD__Beta-PGM__Phosphata"/>
    <property type="match status" value="1"/>
</dbReference>
<dbReference type="RefSeq" id="WP_259037746.1">
    <property type="nucleotide sequence ID" value="NZ_JAJISC010000012.1"/>
</dbReference>
<comment type="similarity">
    <text evidence="2">Belongs to the HAD-like hydrolase superfamily. CbbY/CbbZ/Gph/YieH family.</text>
</comment>
<name>A0ABT2EI08_9GAMM</name>
<dbReference type="Proteomes" id="UP001165542">
    <property type="component" value="Unassembled WGS sequence"/>
</dbReference>